<evidence type="ECO:0000256" key="12">
    <source>
        <dbReference type="ARBA" id="ARBA00034617"/>
    </source>
</evidence>
<evidence type="ECO:0000256" key="2">
    <source>
        <dbReference type="ARBA" id="ARBA00017846"/>
    </source>
</evidence>
<dbReference type="Pfam" id="PF00271">
    <property type="entry name" value="Helicase_C"/>
    <property type="match status" value="1"/>
</dbReference>
<evidence type="ECO:0000256" key="5">
    <source>
        <dbReference type="ARBA" id="ARBA00022801"/>
    </source>
</evidence>
<protein>
    <recommendedName>
        <fullName evidence="2 15">ATP-dependent DNA helicase RecG</fullName>
        <ecNumber evidence="13 15">5.6.2.4</ecNumber>
    </recommendedName>
</protein>
<dbReference type="InterPro" id="IPR047112">
    <property type="entry name" value="RecG/Mfd"/>
</dbReference>
<dbReference type="EC" id="5.6.2.4" evidence="13 15"/>
<dbReference type="InterPro" id="IPR011545">
    <property type="entry name" value="DEAD/DEAH_box_helicase_dom"/>
</dbReference>
<accession>A0A9D1Q833</accession>
<feature type="domain" description="Helicase C-terminal" evidence="17">
    <location>
        <begin position="473"/>
        <end position="619"/>
    </location>
</feature>
<name>A0A9D1Q833_9GAMM</name>
<dbReference type="SMART" id="SM00490">
    <property type="entry name" value="HELICc"/>
    <property type="match status" value="1"/>
</dbReference>
<dbReference type="Gene3D" id="3.40.50.300">
    <property type="entry name" value="P-loop containing nucleotide triphosphate hydrolases"/>
    <property type="match status" value="2"/>
</dbReference>
<sequence length="683" mass="77389">METLKNRPITKLKGVGPKTAETLEKLGIKNYLDLLFHLPFRYQDRTRITPIELLKPSQIAIIEGEIFKKEMTHGKRPTLVVWLKDESGVIAVRFFNFYTNMIKRFDALKTLRCYGEVRYGMNRLEMSHPEVLNFMDKDTELEERMTPIYSLTSGITQRQMQGFIDNLLQELQEEHFPAFLESPDINLKDALYFLHKPPTDVNIERLENKKYPVQEILALEEIVAHQVALKKSREHFSLEKSNPIHLDPTALNQFKENLPFTLTGAQSRVISEIENDIQSQSPMMRLVQGDVGSGKTVVAAGALIHAAKAGFQAVFMAPTELLAEQHFINLERWFTPLGITAILLTGKLTEKQKREAQAQIKSGDVSVIIGTHAVFQESVEYAALNLVIIDEQHRFGVEQRLTLQKKAPKGFTPHQLMMTATPIPRTLAMTLYADLSSSIIDEYPPNRIPITTTVVSEKARDKVIERINAQSQEGTQVYWVCTLIEESEVVPAKAAEITYADLCERLPHLRIGLVHGRQKAAEKEAIMASFKAHELDILVATTVIEVGVDVPNASIMIIENAERLGLSQLHQLRGRVGRGSKASFCLLIYSPPLSHMTRERLEIMQATNNGFEIAEKDFELRGSGDIFGTRQTGEFRFRMADLFHHQHLIEQATEIANKIIDNSTLSQKIIDRWIGDSGEFVWS</sequence>
<evidence type="ECO:0000256" key="15">
    <source>
        <dbReference type="RuleBase" id="RU363016"/>
    </source>
</evidence>
<dbReference type="NCBIfam" id="NF008168">
    <property type="entry name" value="PRK10917.2-2"/>
    <property type="match status" value="1"/>
</dbReference>
<dbReference type="PANTHER" id="PTHR47964:SF1">
    <property type="entry name" value="ATP-DEPENDENT DNA HELICASE HOMOLOG RECG, CHLOROPLASTIC"/>
    <property type="match status" value="1"/>
</dbReference>
<dbReference type="InterPro" id="IPR001650">
    <property type="entry name" value="Helicase_C-like"/>
</dbReference>
<dbReference type="NCBIfam" id="TIGR00643">
    <property type="entry name" value="recG"/>
    <property type="match status" value="1"/>
</dbReference>
<dbReference type="GO" id="GO:0005524">
    <property type="term" value="F:ATP binding"/>
    <property type="evidence" value="ECO:0007669"/>
    <property type="project" value="UniProtKB-KW"/>
</dbReference>
<comment type="catalytic activity">
    <reaction evidence="14 15">
        <text>ATP + H2O = ADP + phosphate + H(+)</text>
        <dbReference type="Rhea" id="RHEA:13065"/>
        <dbReference type="ChEBI" id="CHEBI:15377"/>
        <dbReference type="ChEBI" id="CHEBI:15378"/>
        <dbReference type="ChEBI" id="CHEBI:30616"/>
        <dbReference type="ChEBI" id="CHEBI:43474"/>
        <dbReference type="ChEBI" id="CHEBI:456216"/>
        <dbReference type="EC" id="5.6.2.4"/>
    </reaction>
</comment>
<keyword evidence="4 15" id="KW-0227">DNA damage</keyword>
<keyword evidence="11" id="KW-0413">Isomerase</keyword>
<dbReference type="Pfam" id="PF17191">
    <property type="entry name" value="RecG_wedge"/>
    <property type="match status" value="1"/>
</dbReference>
<dbReference type="Gene3D" id="2.40.50.140">
    <property type="entry name" value="Nucleic acid-binding proteins"/>
    <property type="match status" value="1"/>
</dbReference>
<evidence type="ECO:0000256" key="1">
    <source>
        <dbReference type="ARBA" id="ARBA00007504"/>
    </source>
</evidence>
<comment type="catalytic activity">
    <reaction evidence="12 15">
        <text>Couples ATP hydrolysis with the unwinding of duplex DNA by translocating in the 3'-5' direction.</text>
        <dbReference type="EC" id="5.6.2.4"/>
    </reaction>
</comment>
<dbReference type="InterPro" id="IPR027417">
    <property type="entry name" value="P-loop_NTPase"/>
</dbReference>
<evidence type="ECO:0000256" key="11">
    <source>
        <dbReference type="ARBA" id="ARBA00023235"/>
    </source>
</evidence>
<dbReference type="Pfam" id="PF19833">
    <property type="entry name" value="RecG_dom3_C"/>
    <property type="match status" value="1"/>
</dbReference>
<evidence type="ECO:0000256" key="3">
    <source>
        <dbReference type="ARBA" id="ARBA00022741"/>
    </source>
</evidence>
<organism evidence="18 19">
    <name type="scientific">Candidatus Ignatzschineria merdigallinarum</name>
    <dbReference type="NCBI Taxonomy" id="2838621"/>
    <lineage>
        <taxon>Bacteria</taxon>
        <taxon>Pseudomonadati</taxon>
        <taxon>Pseudomonadota</taxon>
        <taxon>Gammaproteobacteria</taxon>
        <taxon>Cardiobacteriales</taxon>
        <taxon>Ignatzschineriaceae</taxon>
        <taxon>Ignatzschineria</taxon>
    </lineage>
</organism>
<dbReference type="EMBL" id="DXHP01000170">
    <property type="protein sequence ID" value="HIW07181.1"/>
    <property type="molecule type" value="Genomic_DNA"/>
</dbReference>
<dbReference type="InterPro" id="IPR014001">
    <property type="entry name" value="Helicase_ATP-bd"/>
</dbReference>
<dbReference type="AlphaFoldDB" id="A0A9D1Q833"/>
<reference evidence="18" key="2">
    <citation type="submission" date="2021-04" db="EMBL/GenBank/DDBJ databases">
        <authorList>
            <person name="Gilroy R."/>
        </authorList>
    </citation>
    <scope>NUCLEOTIDE SEQUENCE</scope>
    <source>
        <strain evidence="18">CHK160-9182</strain>
    </source>
</reference>
<evidence type="ECO:0000256" key="7">
    <source>
        <dbReference type="ARBA" id="ARBA00022840"/>
    </source>
</evidence>
<proteinExistence type="inferred from homology"/>
<dbReference type="FunFam" id="3.40.50.300:FF:000391">
    <property type="entry name" value="ATP-dependent DNA helicase RecG"/>
    <property type="match status" value="1"/>
</dbReference>
<dbReference type="SUPFAM" id="SSF50249">
    <property type="entry name" value="Nucleic acid-binding proteins"/>
    <property type="match status" value="1"/>
</dbReference>
<evidence type="ECO:0000256" key="4">
    <source>
        <dbReference type="ARBA" id="ARBA00022763"/>
    </source>
</evidence>
<evidence type="ECO:0000256" key="14">
    <source>
        <dbReference type="ARBA" id="ARBA00048988"/>
    </source>
</evidence>
<dbReference type="Proteomes" id="UP000823934">
    <property type="component" value="Unassembled WGS sequence"/>
</dbReference>
<comment type="function">
    <text evidence="15">Plays a critical role in recombination and DNA repair. Helps process Holliday junction intermediates to mature products by catalyzing branch migration. Has replication fork regression activity, unwinds stalled or blocked replication forks to make a HJ that can be resolved. Has a DNA unwinding activity characteristic of a DNA helicase with 3'-5' polarity.</text>
</comment>
<keyword evidence="5 15" id="KW-0378">Hydrolase</keyword>
<keyword evidence="6 15" id="KW-0347">Helicase</keyword>
<dbReference type="PROSITE" id="PS51194">
    <property type="entry name" value="HELICASE_CTER"/>
    <property type="match status" value="1"/>
</dbReference>
<evidence type="ECO:0000313" key="18">
    <source>
        <dbReference type="EMBL" id="HIW07181.1"/>
    </source>
</evidence>
<evidence type="ECO:0000256" key="8">
    <source>
        <dbReference type="ARBA" id="ARBA00023125"/>
    </source>
</evidence>
<dbReference type="InterPro" id="IPR033454">
    <property type="entry name" value="RecG_wedge"/>
</dbReference>
<comment type="similarity">
    <text evidence="1 15">Belongs to the helicase family. RecG subfamily.</text>
</comment>
<dbReference type="GO" id="GO:0003677">
    <property type="term" value="F:DNA binding"/>
    <property type="evidence" value="ECO:0007669"/>
    <property type="project" value="UniProtKB-KW"/>
</dbReference>
<dbReference type="CDD" id="cd17992">
    <property type="entry name" value="DEXHc_RecG"/>
    <property type="match status" value="1"/>
</dbReference>
<dbReference type="GO" id="GO:0043138">
    <property type="term" value="F:3'-5' DNA helicase activity"/>
    <property type="evidence" value="ECO:0007669"/>
    <property type="project" value="UniProtKB-EC"/>
</dbReference>
<evidence type="ECO:0000256" key="9">
    <source>
        <dbReference type="ARBA" id="ARBA00023172"/>
    </source>
</evidence>
<dbReference type="PROSITE" id="PS51192">
    <property type="entry name" value="HELICASE_ATP_BIND_1"/>
    <property type="match status" value="1"/>
</dbReference>
<keyword evidence="9 15" id="KW-0233">DNA recombination</keyword>
<keyword evidence="7 15" id="KW-0067">ATP-binding</keyword>
<dbReference type="InterPro" id="IPR012340">
    <property type="entry name" value="NA-bd_OB-fold"/>
</dbReference>
<dbReference type="SMART" id="SM00487">
    <property type="entry name" value="DEXDc"/>
    <property type="match status" value="1"/>
</dbReference>
<evidence type="ECO:0000256" key="6">
    <source>
        <dbReference type="ARBA" id="ARBA00022806"/>
    </source>
</evidence>
<dbReference type="SUPFAM" id="SSF52540">
    <property type="entry name" value="P-loop containing nucleoside triphosphate hydrolases"/>
    <property type="match status" value="2"/>
</dbReference>
<gene>
    <name evidence="18" type="primary">recG</name>
    <name evidence="18" type="ORF">H9889_07645</name>
</gene>
<dbReference type="InterPro" id="IPR004609">
    <property type="entry name" value="ATP-dep_DNA_helicase_RecG"/>
</dbReference>
<dbReference type="GO" id="GO:0016787">
    <property type="term" value="F:hydrolase activity"/>
    <property type="evidence" value="ECO:0007669"/>
    <property type="project" value="UniProtKB-KW"/>
</dbReference>
<dbReference type="GO" id="GO:0006281">
    <property type="term" value="P:DNA repair"/>
    <property type="evidence" value="ECO:0007669"/>
    <property type="project" value="UniProtKB-UniRule"/>
</dbReference>
<evidence type="ECO:0000259" key="16">
    <source>
        <dbReference type="PROSITE" id="PS51192"/>
    </source>
</evidence>
<dbReference type="GO" id="GO:0006310">
    <property type="term" value="P:DNA recombination"/>
    <property type="evidence" value="ECO:0007669"/>
    <property type="project" value="UniProtKB-UniRule"/>
</dbReference>
<keyword evidence="10 15" id="KW-0234">DNA repair</keyword>
<keyword evidence="3 15" id="KW-0547">Nucleotide-binding</keyword>
<dbReference type="CDD" id="cd04488">
    <property type="entry name" value="RecG_wedge_OBF"/>
    <property type="match status" value="1"/>
</dbReference>
<dbReference type="NCBIfam" id="NF008165">
    <property type="entry name" value="PRK10917.1-3"/>
    <property type="match status" value="1"/>
</dbReference>
<keyword evidence="8" id="KW-0238">DNA-binding</keyword>
<evidence type="ECO:0000256" key="10">
    <source>
        <dbReference type="ARBA" id="ARBA00023204"/>
    </source>
</evidence>
<evidence type="ECO:0000259" key="17">
    <source>
        <dbReference type="PROSITE" id="PS51194"/>
    </source>
</evidence>
<dbReference type="Gene3D" id="1.10.150.20">
    <property type="entry name" value="5' to 3' exonuclease, C-terminal subdomain"/>
    <property type="match status" value="1"/>
</dbReference>
<comment type="caution">
    <text evidence="18">The sequence shown here is derived from an EMBL/GenBank/DDBJ whole genome shotgun (WGS) entry which is preliminary data.</text>
</comment>
<dbReference type="Pfam" id="PF00270">
    <property type="entry name" value="DEAD"/>
    <property type="match status" value="1"/>
</dbReference>
<feature type="domain" description="Helicase ATP-binding" evidence="16">
    <location>
        <begin position="276"/>
        <end position="440"/>
    </location>
</feature>
<dbReference type="PANTHER" id="PTHR47964">
    <property type="entry name" value="ATP-DEPENDENT DNA HELICASE HOMOLOG RECG, CHLOROPLASTIC"/>
    <property type="match status" value="1"/>
</dbReference>
<dbReference type="NCBIfam" id="NF008163">
    <property type="entry name" value="PRK10917.1-1"/>
    <property type="match status" value="1"/>
</dbReference>
<evidence type="ECO:0000256" key="13">
    <source>
        <dbReference type="ARBA" id="ARBA00034808"/>
    </source>
</evidence>
<evidence type="ECO:0000313" key="19">
    <source>
        <dbReference type="Proteomes" id="UP000823934"/>
    </source>
</evidence>
<reference evidence="18" key="1">
    <citation type="journal article" date="2021" name="PeerJ">
        <title>Extensive microbial diversity within the chicken gut microbiome revealed by metagenomics and culture.</title>
        <authorList>
            <person name="Gilroy R."/>
            <person name="Ravi A."/>
            <person name="Getino M."/>
            <person name="Pursley I."/>
            <person name="Horton D.L."/>
            <person name="Alikhan N.F."/>
            <person name="Baker D."/>
            <person name="Gharbi K."/>
            <person name="Hall N."/>
            <person name="Watson M."/>
            <person name="Adriaenssens E.M."/>
            <person name="Foster-Nyarko E."/>
            <person name="Jarju S."/>
            <person name="Secka A."/>
            <person name="Antonio M."/>
            <person name="Oren A."/>
            <person name="Chaudhuri R.R."/>
            <person name="La Ragione R."/>
            <person name="Hildebrand F."/>
            <person name="Pallen M.J."/>
        </authorList>
    </citation>
    <scope>NUCLEOTIDE SEQUENCE</scope>
    <source>
        <strain evidence="18">CHK160-9182</strain>
    </source>
</reference>
<dbReference type="InterPro" id="IPR045562">
    <property type="entry name" value="RecG_dom3_C"/>
</dbReference>